<gene>
    <name evidence="2" type="ORF">BatF92_26770</name>
    <name evidence="3" type="ORF">KQP59_03835</name>
</gene>
<accession>A0A679HLZ9</accession>
<evidence type="ECO:0008006" key="5">
    <source>
        <dbReference type="Google" id="ProtNLM"/>
    </source>
</evidence>
<feature type="transmembrane region" description="Helical" evidence="1">
    <location>
        <begin position="30"/>
        <end position="49"/>
    </location>
</feature>
<feature type="transmembrane region" description="Helical" evidence="1">
    <location>
        <begin position="262"/>
        <end position="284"/>
    </location>
</feature>
<feature type="transmembrane region" description="Helical" evidence="1">
    <location>
        <begin position="222"/>
        <end position="255"/>
    </location>
</feature>
<name>A0A679HLZ9_BACT4</name>
<feature type="transmembrane region" description="Helical" evidence="1">
    <location>
        <begin position="145"/>
        <end position="162"/>
    </location>
</feature>
<dbReference type="RefSeq" id="WP_022470905.1">
    <property type="nucleotide sequence ID" value="NZ_AP022660.1"/>
</dbReference>
<keyword evidence="1" id="KW-0812">Transmembrane</keyword>
<evidence type="ECO:0000256" key="1">
    <source>
        <dbReference type="SAM" id="Phobius"/>
    </source>
</evidence>
<reference evidence="3" key="2">
    <citation type="submission" date="2021-06" db="EMBL/GenBank/DDBJ databases">
        <title>Interrogation of the integrated mobile genetic elements in gut-associated Bacteroides with a consensus prediction approach.</title>
        <authorList>
            <person name="Campbell D.E."/>
            <person name="Leigh J.R."/>
            <person name="Kim T."/>
            <person name="England W."/>
            <person name="Whitaker R.J."/>
            <person name="Degnan P.H."/>
        </authorList>
    </citation>
    <scope>NUCLEOTIDE SEQUENCE</scope>
    <source>
        <strain evidence="3">VPI-BTDOT2</strain>
    </source>
</reference>
<reference evidence="2 4" key="1">
    <citation type="submission" date="2020-02" db="EMBL/GenBank/DDBJ databases">
        <title>Whole-genome sequencing and comparative analysis of the genomes of Bacteroides thetaiotaomicron and Escherichia coli isolated from a healthy resident in Vietnam.</title>
        <authorList>
            <person name="Mohsin M."/>
            <person name="Tanaka K."/>
            <person name="Kawahara R."/>
            <person name="Kondo S."/>
            <person name="Noguchi H."/>
            <person name="Motooka D."/>
            <person name="Nakamura S."/>
            <person name="Khong D.T."/>
            <person name="Nguyen T.N."/>
            <person name="Tran H.T."/>
            <person name="Yamamoto Y."/>
        </authorList>
    </citation>
    <scope>NUCLEOTIDE SEQUENCE [LARGE SCALE GENOMIC DNA]</scope>
    <source>
        <strain evidence="2 4">F9-2</strain>
    </source>
</reference>
<dbReference type="EMBL" id="CP083681">
    <property type="protein sequence ID" value="UYU72251.1"/>
    <property type="molecule type" value="Genomic_DNA"/>
</dbReference>
<keyword evidence="1" id="KW-1133">Transmembrane helix</keyword>
<sequence length="434" mass="50323">MKPILNIGALSYFFFIIFAAVYGYKEYIPTYMLVMQSLIAIAFFICLNLSLKIITIWQLLFVVLFYNIIFSVILRCLFWEYTGKPFADAVDCYFYDGLVLKYLNEEYFTFFTYGLSNVDIDDFGFLHILYVVYYFIGDVDIARNVLLVLNSLCITYTSYLVYKFCLMLNIKMRTALVAGGGYGFFPFMVVTSAVGLKENFFCLFITLSFYLMYVYKDRKSIYILIITLLLIASTWLFRMAVSLMIFLSFCLFLFVNDRNKKMIFYLVVIGIILTPFILNFFLIVATGFSLDHILAVTEARGRGIEGNASMKWGIQILSSFLGPFPNFTRTAQYGIYHSAGLLLKSLMSLFFFCGLSAVWRRMDIKIYPVVLYLLMGGVMLVLAGVALDMRYHVTFFSLWIILGAYAWQYAKPKKITFFVYTIFIVFLILVYNLR</sequence>
<keyword evidence="1" id="KW-0472">Membrane</keyword>
<dbReference type="Proteomes" id="UP001156216">
    <property type="component" value="Chromosome"/>
</dbReference>
<evidence type="ECO:0000313" key="3">
    <source>
        <dbReference type="EMBL" id="UYU72251.1"/>
    </source>
</evidence>
<protein>
    <recommendedName>
        <fullName evidence="5">Glycosyltransferase RgtA/B/C/D-like domain-containing protein</fullName>
    </recommendedName>
</protein>
<feature type="transmembrane region" description="Helical" evidence="1">
    <location>
        <begin position="366"/>
        <end position="387"/>
    </location>
</feature>
<feature type="transmembrane region" description="Helical" evidence="1">
    <location>
        <begin position="174"/>
        <end position="193"/>
    </location>
</feature>
<feature type="transmembrane region" description="Helical" evidence="1">
    <location>
        <begin position="7"/>
        <end position="24"/>
    </location>
</feature>
<dbReference type="EMBL" id="AP022660">
    <property type="protein sequence ID" value="BCA50735.1"/>
    <property type="molecule type" value="Genomic_DNA"/>
</dbReference>
<proteinExistence type="predicted"/>
<feature type="transmembrane region" description="Helical" evidence="1">
    <location>
        <begin position="417"/>
        <end position="433"/>
    </location>
</feature>
<feature type="transmembrane region" description="Helical" evidence="1">
    <location>
        <begin position="335"/>
        <end position="359"/>
    </location>
</feature>
<evidence type="ECO:0000313" key="4">
    <source>
        <dbReference type="Proteomes" id="UP000500882"/>
    </source>
</evidence>
<dbReference type="AlphaFoldDB" id="A0A679HLZ9"/>
<evidence type="ECO:0000313" key="2">
    <source>
        <dbReference type="EMBL" id="BCA50735.1"/>
    </source>
</evidence>
<organism evidence="2 4">
    <name type="scientific">Bacteroides thetaiotaomicron</name>
    <dbReference type="NCBI Taxonomy" id="818"/>
    <lineage>
        <taxon>Bacteria</taxon>
        <taxon>Pseudomonadati</taxon>
        <taxon>Bacteroidota</taxon>
        <taxon>Bacteroidia</taxon>
        <taxon>Bacteroidales</taxon>
        <taxon>Bacteroidaceae</taxon>
        <taxon>Bacteroides</taxon>
    </lineage>
</organism>
<dbReference type="Proteomes" id="UP000500882">
    <property type="component" value="Chromosome"/>
</dbReference>
<feature type="transmembrane region" description="Helical" evidence="1">
    <location>
        <begin position="56"/>
        <end position="74"/>
    </location>
</feature>